<name>A0A561R1N5_9HYPH</name>
<protein>
    <submittedName>
        <fullName evidence="2">Uncharacterized protein DUF3829</fullName>
    </submittedName>
</protein>
<feature type="chain" id="PRO_5021866246" evidence="1">
    <location>
        <begin position="24"/>
        <end position="320"/>
    </location>
</feature>
<dbReference type="OrthoDB" id="7596734at2"/>
<keyword evidence="1" id="KW-0732">Signal</keyword>
<keyword evidence="3" id="KW-1185">Reference proteome</keyword>
<dbReference type="Pfam" id="PF12889">
    <property type="entry name" value="DUF3829"/>
    <property type="match status" value="1"/>
</dbReference>
<sequence>MTMKTAIRSLGIAACLLTLSACDDSKSEANRQPQVSAEQAEVLKYNEYVGTANMTQASFGDDLEKYRQYVQPVFDGKKKSDSLFFSSTSSMGRIKEKLDKARAMKPDMADLDAPAQTYSEALGKADPLYSDMANYIGAKTYLSDKGAHGREIQSAFIASMEAVTAAQAGFANAIDAKDRARIKAEFEKAEKDTIAYYQLGMSYHIKESMDLASGFLAGNGLGDKKEAFKTSLDQFNGMATNYENKVREKTKNGCSSLMLHVNAYLAKGREIIQDTESGKYEKDKKRPAQFQLMQSDEQRDASTLLQNFNNVINALNFNRC</sequence>
<dbReference type="EMBL" id="VIWP01000002">
    <property type="protein sequence ID" value="TWF56473.1"/>
    <property type="molecule type" value="Genomic_DNA"/>
</dbReference>
<reference evidence="2 3" key="1">
    <citation type="submission" date="2019-06" db="EMBL/GenBank/DDBJ databases">
        <title>Sorghum-associated microbial communities from plants grown in Nebraska, USA.</title>
        <authorList>
            <person name="Schachtman D."/>
        </authorList>
    </citation>
    <scope>NUCLEOTIDE SEQUENCE [LARGE SCALE GENOMIC DNA]</scope>
    <source>
        <strain evidence="2 3">1225</strain>
    </source>
</reference>
<dbReference type="Proteomes" id="UP000320653">
    <property type="component" value="Unassembled WGS sequence"/>
</dbReference>
<evidence type="ECO:0000313" key="3">
    <source>
        <dbReference type="Proteomes" id="UP000320653"/>
    </source>
</evidence>
<evidence type="ECO:0000256" key="1">
    <source>
        <dbReference type="SAM" id="SignalP"/>
    </source>
</evidence>
<evidence type="ECO:0000313" key="2">
    <source>
        <dbReference type="EMBL" id="TWF56473.1"/>
    </source>
</evidence>
<dbReference type="AlphaFoldDB" id="A0A561R1N5"/>
<proteinExistence type="predicted"/>
<accession>A0A561R1N5</accession>
<dbReference type="PROSITE" id="PS51257">
    <property type="entry name" value="PROKAR_LIPOPROTEIN"/>
    <property type="match status" value="1"/>
</dbReference>
<feature type="signal peptide" evidence="1">
    <location>
        <begin position="1"/>
        <end position="23"/>
    </location>
</feature>
<gene>
    <name evidence="2" type="ORF">FHW37_102103</name>
</gene>
<dbReference type="InterPro" id="IPR024291">
    <property type="entry name" value="DUF3829"/>
</dbReference>
<comment type="caution">
    <text evidence="2">The sequence shown here is derived from an EMBL/GenBank/DDBJ whole genome shotgun (WGS) entry which is preliminary data.</text>
</comment>
<dbReference type="RefSeq" id="WP_145634072.1">
    <property type="nucleotide sequence ID" value="NZ_VIWP01000002.1"/>
</dbReference>
<organism evidence="2 3">
    <name type="scientific">Neorhizobium alkalisoli</name>
    <dbReference type="NCBI Taxonomy" id="528178"/>
    <lineage>
        <taxon>Bacteria</taxon>
        <taxon>Pseudomonadati</taxon>
        <taxon>Pseudomonadota</taxon>
        <taxon>Alphaproteobacteria</taxon>
        <taxon>Hyphomicrobiales</taxon>
        <taxon>Rhizobiaceae</taxon>
        <taxon>Rhizobium/Agrobacterium group</taxon>
        <taxon>Neorhizobium</taxon>
    </lineage>
</organism>